<dbReference type="GO" id="GO:0006952">
    <property type="term" value="P:defense response"/>
    <property type="evidence" value="ECO:0007669"/>
    <property type="project" value="UniProtKB-KW"/>
</dbReference>
<evidence type="ECO:0000256" key="5">
    <source>
        <dbReference type="ARBA" id="ARBA00022821"/>
    </source>
</evidence>
<dbReference type="InterPro" id="IPR032675">
    <property type="entry name" value="LRR_dom_sf"/>
</dbReference>
<protein>
    <recommendedName>
        <fullName evidence="8">AAA+ ATPase domain-containing protein</fullName>
    </recommendedName>
</protein>
<dbReference type="InterPro" id="IPR027417">
    <property type="entry name" value="P-loop_NTPase"/>
</dbReference>
<proteinExistence type="inferred from homology"/>
<sequence>MDVVSAAVGAVCGCFCSKINTAVNLPSRLDVLVREMERLVDLREQVKLKKEAAEKEGNEIRSRVIKWLHDVEKLELRVNPIQEQMHNNKKPSACFLNCSKRYRESREVEEILEEIKRLVQVVENIPDVVYSTTIYWKRSIRSQTTASKALDKTMRLLYNDRVARIGIWGLGGVGKTTLVRALNNELVSSSTQPFGIVIWATVSKSFDLRQVQKQIAERLNLEVEREESEQRVAIRLHWRLVNEEKFLLILDDVWEKIDLDILGVPQPKVHRGCKIILTSRSMEVCRSMFTDFEVKIDVLNDEEAWQLFCQKAEDVFNDEKIKPLAEAIVRECCGLPLAIILVGAAMRRKEKVELWEHALNELRRSVPFVEDIEVEVYKPLKWSYDSLQGNNIKSCFLYCSLFPEDYSIEIIELVQHWLGEGLIDEQLNHLDSINTGMDLIEKLKDSCLLQDGADEGTVKMYVVVRDFAIWIASSSEDGDKSLVRSGIGLREISVEDFSNSDSLRRVSFMSNEITKLPDCEIKCSKASTLLLQDNRSLEIVPERFLQGFVALKVLNLSETSIQSLPVSIMQLGDLRALLLRDCSFLGELPPLGELSRLEMLDLSGTCIRELSKEMGNLSNLRQLHLSHTYHLETIPAGIISKLSCLEVLDMTDSAYEFLVEGEITFEELRFLNRLLFLSISFKRIPHLSSEDLSWIKRLRGFQIFIDPKRGSSSVISTINDKGVTFSNVDISQGSVGQLWGIAKSLKFVNCEGLNEKIIDLGINSVGYFADLKSLEICIARFDRRNGGVAAQCDLLPNLEELTLSNLEGLESISELVAYLGLRFLSLKLIEVEYCYDMKYLLSCGDFIRTLPKLEVIKVDACNNLYELFNYDSGLTMALDPVVPNLRKLKLKSLPKLRTLCRNKETWLCLQQVEVLECDRLKRLPLTNQNAGTVKAIIGESEWWDALEWDDEETKSNLLPYFRPTLPEF</sequence>
<dbReference type="EMBL" id="OIVN01000698">
    <property type="protein sequence ID" value="SPC84264.1"/>
    <property type="molecule type" value="Genomic_DNA"/>
</dbReference>
<dbReference type="AlphaFoldDB" id="A0A2N9FBV4"/>
<gene>
    <name evidence="9" type="ORF">FSB_LOCUS12146</name>
</gene>
<reference evidence="9" key="1">
    <citation type="submission" date="2018-02" db="EMBL/GenBank/DDBJ databases">
        <authorList>
            <person name="Cohen D.B."/>
            <person name="Kent A.D."/>
        </authorList>
    </citation>
    <scope>NUCLEOTIDE SEQUENCE</scope>
</reference>
<evidence type="ECO:0000256" key="1">
    <source>
        <dbReference type="ARBA" id="ARBA00008894"/>
    </source>
</evidence>
<dbReference type="Pfam" id="PF00931">
    <property type="entry name" value="NB-ARC"/>
    <property type="match status" value="1"/>
</dbReference>
<keyword evidence="6" id="KW-0067">ATP-binding</keyword>
<dbReference type="Gene3D" id="3.80.10.10">
    <property type="entry name" value="Ribonuclease Inhibitor"/>
    <property type="match status" value="2"/>
</dbReference>
<comment type="similarity">
    <text evidence="1">Belongs to the disease resistance NB-LRR family.</text>
</comment>
<organism evidence="9">
    <name type="scientific">Fagus sylvatica</name>
    <name type="common">Beechnut</name>
    <dbReference type="NCBI Taxonomy" id="28930"/>
    <lineage>
        <taxon>Eukaryota</taxon>
        <taxon>Viridiplantae</taxon>
        <taxon>Streptophyta</taxon>
        <taxon>Embryophyta</taxon>
        <taxon>Tracheophyta</taxon>
        <taxon>Spermatophyta</taxon>
        <taxon>Magnoliopsida</taxon>
        <taxon>eudicotyledons</taxon>
        <taxon>Gunneridae</taxon>
        <taxon>Pentapetalae</taxon>
        <taxon>rosids</taxon>
        <taxon>fabids</taxon>
        <taxon>Fagales</taxon>
        <taxon>Fagaceae</taxon>
        <taxon>Fagus</taxon>
    </lineage>
</organism>
<dbReference type="InterPro" id="IPR058922">
    <property type="entry name" value="WHD_DRP"/>
</dbReference>
<evidence type="ECO:0000259" key="8">
    <source>
        <dbReference type="SMART" id="SM00382"/>
    </source>
</evidence>
<keyword evidence="3" id="KW-0677">Repeat</keyword>
<evidence type="ECO:0000256" key="4">
    <source>
        <dbReference type="ARBA" id="ARBA00022741"/>
    </source>
</evidence>
<dbReference type="Pfam" id="PF13855">
    <property type="entry name" value="LRR_8"/>
    <property type="match status" value="1"/>
</dbReference>
<dbReference type="InterPro" id="IPR050905">
    <property type="entry name" value="Plant_NBS-LRR"/>
</dbReference>
<dbReference type="SUPFAM" id="SSF52540">
    <property type="entry name" value="P-loop containing nucleoside triphosphate hydrolases"/>
    <property type="match status" value="1"/>
</dbReference>
<evidence type="ECO:0000256" key="6">
    <source>
        <dbReference type="ARBA" id="ARBA00022840"/>
    </source>
</evidence>
<dbReference type="InterPro" id="IPR036388">
    <property type="entry name" value="WH-like_DNA-bd_sf"/>
</dbReference>
<dbReference type="FunFam" id="1.10.10.10:FF:000322">
    <property type="entry name" value="Probable disease resistance protein At1g63360"/>
    <property type="match status" value="1"/>
</dbReference>
<dbReference type="Gene3D" id="3.40.50.300">
    <property type="entry name" value="P-loop containing nucleotide triphosphate hydrolases"/>
    <property type="match status" value="1"/>
</dbReference>
<dbReference type="InterPro" id="IPR002182">
    <property type="entry name" value="NB-ARC"/>
</dbReference>
<dbReference type="PANTHER" id="PTHR33463:SF202">
    <property type="entry name" value="NB-ARC DOMAIN-CONTAINING PROTEIN"/>
    <property type="match status" value="1"/>
</dbReference>
<dbReference type="Pfam" id="PF23247">
    <property type="entry name" value="LRR_RPS2"/>
    <property type="match status" value="1"/>
</dbReference>
<evidence type="ECO:0000256" key="7">
    <source>
        <dbReference type="SAM" id="Coils"/>
    </source>
</evidence>
<dbReference type="Gene3D" id="1.10.8.430">
    <property type="entry name" value="Helical domain of apoptotic protease-activating factors"/>
    <property type="match status" value="1"/>
</dbReference>
<evidence type="ECO:0000256" key="2">
    <source>
        <dbReference type="ARBA" id="ARBA00022614"/>
    </source>
</evidence>
<dbReference type="InterPro" id="IPR003593">
    <property type="entry name" value="AAA+_ATPase"/>
</dbReference>
<dbReference type="PANTHER" id="PTHR33463">
    <property type="entry name" value="NB-ARC DOMAIN-CONTAINING PROTEIN-RELATED"/>
    <property type="match status" value="1"/>
</dbReference>
<dbReference type="FunFam" id="1.10.8.430:FF:000003">
    <property type="entry name" value="Probable disease resistance protein At5g66910"/>
    <property type="match status" value="1"/>
</dbReference>
<dbReference type="InterPro" id="IPR057135">
    <property type="entry name" value="At4g27190-like_LRR"/>
</dbReference>
<keyword evidence="2" id="KW-0433">Leucine-rich repeat</keyword>
<accession>A0A2N9FBV4</accession>
<name>A0A2N9FBV4_FAGSY</name>
<dbReference type="InterPro" id="IPR001611">
    <property type="entry name" value="Leu-rich_rpt"/>
</dbReference>
<dbReference type="PRINTS" id="PR00364">
    <property type="entry name" value="DISEASERSIST"/>
</dbReference>
<keyword evidence="7" id="KW-0175">Coiled coil</keyword>
<feature type="domain" description="AAA+ ATPase" evidence="8">
    <location>
        <begin position="161"/>
        <end position="300"/>
    </location>
</feature>
<dbReference type="Gene3D" id="1.10.10.10">
    <property type="entry name" value="Winged helix-like DNA-binding domain superfamily/Winged helix DNA-binding domain"/>
    <property type="match status" value="1"/>
</dbReference>
<dbReference type="GO" id="GO:0043531">
    <property type="term" value="F:ADP binding"/>
    <property type="evidence" value="ECO:0007669"/>
    <property type="project" value="InterPro"/>
</dbReference>
<evidence type="ECO:0000256" key="3">
    <source>
        <dbReference type="ARBA" id="ARBA00022737"/>
    </source>
</evidence>
<keyword evidence="4" id="KW-0547">Nucleotide-binding</keyword>
<dbReference type="SMART" id="SM00382">
    <property type="entry name" value="AAA"/>
    <property type="match status" value="1"/>
</dbReference>
<dbReference type="InterPro" id="IPR042197">
    <property type="entry name" value="Apaf_helical"/>
</dbReference>
<dbReference type="FunFam" id="3.40.50.300:FF:001091">
    <property type="entry name" value="Probable disease resistance protein At1g61300"/>
    <property type="match status" value="1"/>
</dbReference>
<dbReference type="SUPFAM" id="SSF52058">
    <property type="entry name" value="L domain-like"/>
    <property type="match status" value="1"/>
</dbReference>
<dbReference type="Pfam" id="PF23559">
    <property type="entry name" value="WHD_DRP"/>
    <property type="match status" value="1"/>
</dbReference>
<feature type="coiled-coil region" evidence="7">
    <location>
        <begin position="29"/>
        <end position="63"/>
    </location>
</feature>
<keyword evidence="5" id="KW-0611">Plant defense</keyword>
<evidence type="ECO:0000313" key="9">
    <source>
        <dbReference type="EMBL" id="SPC84264.1"/>
    </source>
</evidence>
<dbReference type="GO" id="GO:0005524">
    <property type="term" value="F:ATP binding"/>
    <property type="evidence" value="ECO:0007669"/>
    <property type="project" value="UniProtKB-KW"/>
</dbReference>